<evidence type="ECO:0000313" key="5">
    <source>
        <dbReference type="EMBL" id="ASQ40411.1"/>
    </source>
</evidence>
<dbReference type="GO" id="GO:0003735">
    <property type="term" value="F:structural constituent of ribosome"/>
    <property type="evidence" value="ECO:0007669"/>
    <property type="project" value="InterPro"/>
</dbReference>
<keyword evidence="2 4" id="KW-0689">Ribosomal protein</keyword>
<dbReference type="InterPro" id="IPR047863">
    <property type="entry name" value="Ribosomal_uS8_CS"/>
</dbReference>
<dbReference type="InterPro" id="IPR000630">
    <property type="entry name" value="Ribosomal_uS8"/>
</dbReference>
<keyword evidence="3 4" id="KW-0687">Ribonucleoprotein</keyword>
<accession>A0A3G1IWJ5</accession>
<evidence type="ECO:0000256" key="2">
    <source>
        <dbReference type="ARBA" id="ARBA00022980"/>
    </source>
</evidence>
<dbReference type="PANTHER" id="PTHR11758">
    <property type="entry name" value="40S RIBOSOMAL PROTEIN S15A"/>
    <property type="match status" value="1"/>
</dbReference>
<dbReference type="Pfam" id="PF00410">
    <property type="entry name" value="Ribosomal_S8"/>
    <property type="match status" value="1"/>
</dbReference>
<geneLocation type="plastid" evidence="5"/>
<dbReference type="InterPro" id="IPR035987">
    <property type="entry name" value="Ribosomal_uS8_sf"/>
</dbReference>
<organism evidence="5">
    <name type="scientific">Cyanoptyche gloeocystis</name>
    <dbReference type="NCBI Taxonomy" id="77922"/>
    <lineage>
        <taxon>Eukaryota</taxon>
        <taxon>Glaucocystophyceae</taxon>
        <taxon>Glaucocystophyceae incertae sedis</taxon>
        <taxon>Cyanoptyche</taxon>
    </lineage>
</organism>
<gene>
    <name evidence="5" type="primary">rps8</name>
</gene>
<evidence type="ECO:0000256" key="1">
    <source>
        <dbReference type="ARBA" id="ARBA00006471"/>
    </source>
</evidence>
<evidence type="ECO:0000256" key="3">
    <source>
        <dbReference type="ARBA" id="ARBA00023274"/>
    </source>
</evidence>
<sequence>MLTRIRNANLAKHEIVCVKATKINIRIIEVLKEEGFIQTFEQIEKTQYSPELLIKLKYKGNKRQPVITALKRISKPGLKIYAQNKNLPKVLGGLGTAIISTSAGIMTDKKARVSGYGGEIICYIW</sequence>
<dbReference type="SUPFAM" id="SSF56047">
    <property type="entry name" value="Ribosomal protein S8"/>
    <property type="match status" value="1"/>
</dbReference>
<dbReference type="NCBIfam" id="NF001109">
    <property type="entry name" value="PRK00136.1"/>
    <property type="match status" value="1"/>
</dbReference>
<name>A0A3G1IWJ5_9EUKA</name>
<dbReference type="HAMAP" id="MF_01302_B">
    <property type="entry name" value="Ribosomal_uS8_B"/>
    <property type="match status" value="1"/>
</dbReference>
<dbReference type="GO" id="GO:1990904">
    <property type="term" value="C:ribonucleoprotein complex"/>
    <property type="evidence" value="ECO:0007669"/>
    <property type="project" value="UniProtKB-KW"/>
</dbReference>
<dbReference type="GO" id="GO:0006412">
    <property type="term" value="P:translation"/>
    <property type="evidence" value="ECO:0007669"/>
    <property type="project" value="InterPro"/>
</dbReference>
<protein>
    <submittedName>
        <fullName evidence="5">Ribosomal protein S8</fullName>
    </submittedName>
</protein>
<reference evidence="5" key="1">
    <citation type="submission" date="2017-05" db="EMBL/GenBank/DDBJ databases">
        <title>Plastid comparative genomics reveals ancient divergence between Glaucophyte genera.</title>
        <authorList>
            <person name="Figueroa-Martinez F.J."/>
            <person name="Jackson C."/>
            <person name="Reyes-Prieto A."/>
        </authorList>
    </citation>
    <scope>NUCLEOTIDE SEQUENCE</scope>
    <source>
        <strain evidence="5">SAG 4.97</strain>
    </source>
</reference>
<comment type="similarity">
    <text evidence="1 4">Belongs to the universal ribosomal protein uS8 family.</text>
</comment>
<keyword evidence="5" id="KW-0934">Plastid</keyword>
<dbReference type="GO" id="GO:0005840">
    <property type="term" value="C:ribosome"/>
    <property type="evidence" value="ECO:0007669"/>
    <property type="project" value="UniProtKB-KW"/>
</dbReference>
<evidence type="ECO:0000256" key="4">
    <source>
        <dbReference type="RuleBase" id="RU003660"/>
    </source>
</evidence>
<dbReference type="EMBL" id="MF167427">
    <property type="protein sequence ID" value="ASQ40411.1"/>
    <property type="molecule type" value="Genomic_DNA"/>
</dbReference>
<dbReference type="Gene3D" id="3.30.1490.10">
    <property type="match status" value="1"/>
</dbReference>
<proteinExistence type="inferred from homology"/>
<dbReference type="GO" id="GO:0005737">
    <property type="term" value="C:cytoplasm"/>
    <property type="evidence" value="ECO:0007669"/>
    <property type="project" value="UniProtKB-ARBA"/>
</dbReference>
<dbReference type="Gene3D" id="3.30.1370.30">
    <property type="match status" value="1"/>
</dbReference>
<dbReference type="AlphaFoldDB" id="A0A3G1IWJ5"/>
<dbReference type="PROSITE" id="PS00053">
    <property type="entry name" value="RIBOSOMAL_S8"/>
    <property type="match status" value="1"/>
</dbReference>
<dbReference type="FunFam" id="3.30.1490.10:FF:000001">
    <property type="entry name" value="30S ribosomal protein S8"/>
    <property type="match status" value="1"/>
</dbReference>